<gene>
    <name evidence="9" type="ORF">MEDL_12940</name>
</gene>
<dbReference type="GO" id="GO:0043005">
    <property type="term" value="C:neuron projection"/>
    <property type="evidence" value="ECO:0007669"/>
    <property type="project" value="TreeGrafter"/>
</dbReference>
<sequence length="537" mass="60349">MCGLNSSNQQNSDIPAISVEDYEAQNHYHNVDLFKSINALLNNTLDLSSIPGMNIQQEQQKPTMPQMPLQMPQTSHEQVPVSSYDQSLYNNMSAIYPGLHLFSVPASQQQQQQQQQQTVPQSSLYSYKPADMYQTPQKYSRAIKGPDRSPSTPSYKPADMYQTPPKYTRAIKGPDRSPSTSSGISSEGSEAALIDMMAQQQQQALSTQQQLQALQQQREGTGASQMVQTSRGYSVINPFLMANVDPYAIDRAARLHRNAAAMCEASCTWSGQLPPRNHKNPTYSCKVFLGGVPWDITECMYTYAGLQTSFGKFGAFKIEWPGKDGYVYLLFESEKGVRGLLQDCTHDFSSGDYYYKISSRRMRAKEVQVIPWVLSDSNYVRQPSQRLDSNKTVFVGALHGMMNAEALGCIMNDLFGNVVYGGIDTDKHKYPIGSGRVTFNSKKSYMKAVQAAFVEIKTPKFTKKIQIDPYLEDSMCSSCGIQQGPYFCREMVCFKYFCRTCWYWQHALDSLRHHKPVTRNTKTSNIIAAASINGIDM</sequence>
<dbReference type="GO" id="GO:0008135">
    <property type="term" value="F:translation factor activity, RNA binding"/>
    <property type="evidence" value="ECO:0007669"/>
    <property type="project" value="TreeGrafter"/>
</dbReference>
<dbReference type="GO" id="GO:2000766">
    <property type="term" value="P:negative regulation of cytoplasmic translation"/>
    <property type="evidence" value="ECO:0007669"/>
    <property type="project" value="TreeGrafter"/>
</dbReference>
<evidence type="ECO:0000313" key="10">
    <source>
        <dbReference type="Proteomes" id="UP000683360"/>
    </source>
</evidence>
<dbReference type="GO" id="GO:0043022">
    <property type="term" value="F:ribosome binding"/>
    <property type="evidence" value="ECO:0007669"/>
    <property type="project" value="TreeGrafter"/>
</dbReference>
<dbReference type="InterPro" id="IPR034819">
    <property type="entry name" value="CPEB"/>
</dbReference>
<feature type="domain" description="Cytoplasmic polyadenylation element-binding protein ZZ" evidence="6">
    <location>
        <begin position="463"/>
        <end position="520"/>
    </location>
</feature>
<dbReference type="OrthoDB" id="10033548at2759"/>
<evidence type="ECO:0000259" key="6">
    <source>
        <dbReference type="Pfam" id="PF16366"/>
    </source>
</evidence>
<proteinExistence type="inferred from homology"/>
<dbReference type="FunFam" id="4.10.640.40:FF:000002">
    <property type="entry name" value="Putative Cytoplasmic polyadenylation element-binding protein 1"/>
    <property type="match status" value="1"/>
</dbReference>
<dbReference type="InterPro" id="IPR032296">
    <property type="entry name" value="CEBP_ZZ"/>
</dbReference>
<evidence type="ECO:0000256" key="2">
    <source>
        <dbReference type="ARBA" id="ARBA00022737"/>
    </source>
</evidence>
<dbReference type="GO" id="GO:0005634">
    <property type="term" value="C:nucleus"/>
    <property type="evidence" value="ECO:0007669"/>
    <property type="project" value="TreeGrafter"/>
</dbReference>
<keyword evidence="2" id="KW-0677">Repeat</keyword>
<dbReference type="CDD" id="cd19757">
    <property type="entry name" value="Bbox1"/>
    <property type="match status" value="1"/>
</dbReference>
<dbReference type="AlphaFoldDB" id="A0A8S3QUZ2"/>
<comment type="caution">
    <text evidence="9">The sequence shown here is derived from an EMBL/GenBank/DDBJ whole genome shotgun (WGS) entry which is preliminary data.</text>
</comment>
<dbReference type="SUPFAM" id="SSF54928">
    <property type="entry name" value="RNA-binding domain, RBD"/>
    <property type="match status" value="1"/>
</dbReference>
<dbReference type="InterPro" id="IPR000504">
    <property type="entry name" value="RRM_dom"/>
</dbReference>
<dbReference type="InterPro" id="IPR034977">
    <property type="entry name" value="CPEB1_RRM1"/>
</dbReference>
<evidence type="ECO:0000256" key="4">
    <source>
        <dbReference type="ARBA" id="ARBA00022884"/>
    </source>
</evidence>
<dbReference type="FunFam" id="3.30.70.330:FF:000054">
    <property type="entry name" value="Cytoplasmic polyadenylation element-binding protein 1"/>
    <property type="match status" value="1"/>
</dbReference>
<dbReference type="GO" id="GO:0003730">
    <property type="term" value="F:mRNA 3'-UTR binding"/>
    <property type="evidence" value="ECO:0007669"/>
    <property type="project" value="InterPro"/>
</dbReference>
<feature type="domain" description="Cytoplasmic polyadenylation element-binding protein 1 N-terminal" evidence="8">
    <location>
        <begin position="239"/>
        <end position="281"/>
    </location>
</feature>
<dbReference type="Proteomes" id="UP000683360">
    <property type="component" value="Unassembled WGS sequence"/>
</dbReference>
<evidence type="ECO:0000256" key="1">
    <source>
        <dbReference type="ARBA" id="ARBA00010347"/>
    </source>
</evidence>
<dbReference type="CDD" id="cd12723">
    <property type="entry name" value="RRM1_CPEB1"/>
    <property type="match status" value="1"/>
</dbReference>
<keyword evidence="3" id="KW-0810">Translation regulation</keyword>
<evidence type="ECO:0000256" key="3">
    <source>
        <dbReference type="ARBA" id="ARBA00022845"/>
    </source>
</evidence>
<keyword evidence="10" id="KW-1185">Reference proteome</keyword>
<dbReference type="Pfam" id="PF16367">
    <property type="entry name" value="RRM_7"/>
    <property type="match status" value="1"/>
</dbReference>
<protein>
    <submittedName>
        <fullName evidence="9">CPEB</fullName>
    </submittedName>
</protein>
<evidence type="ECO:0000259" key="7">
    <source>
        <dbReference type="Pfam" id="PF16367"/>
    </source>
</evidence>
<dbReference type="Gene3D" id="3.30.70.330">
    <property type="match status" value="2"/>
</dbReference>
<dbReference type="Pfam" id="PF16366">
    <property type="entry name" value="CEBP_ZZ"/>
    <property type="match status" value="1"/>
</dbReference>
<dbReference type="InterPro" id="IPR038446">
    <property type="entry name" value="CEBP_ZZ_sf"/>
</dbReference>
<accession>A0A8S3QUZ2</accession>
<dbReference type="GO" id="GO:0000900">
    <property type="term" value="F:mRNA regulatory element binding translation repressor activity"/>
    <property type="evidence" value="ECO:0007669"/>
    <property type="project" value="TreeGrafter"/>
</dbReference>
<dbReference type="GO" id="GO:0005737">
    <property type="term" value="C:cytoplasm"/>
    <property type="evidence" value="ECO:0007669"/>
    <property type="project" value="TreeGrafter"/>
</dbReference>
<dbReference type="GO" id="GO:0045202">
    <property type="term" value="C:synapse"/>
    <property type="evidence" value="ECO:0007669"/>
    <property type="project" value="TreeGrafter"/>
</dbReference>
<dbReference type="InterPro" id="IPR035979">
    <property type="entry name" value="RBD_domain_sf"/>
</dbReference>
<evidence type="ECO:0000259" key="8">
    <source>
        <dbReference type="Pfam" id="PF16368"/>
    </source>
</evidence>
<dbReference type="InterPro" id="IPR032292">
    <property type="entry name" value="CEBP1_N"/>
</dbReference>
<dbReference type="EMBL" id="CAJPWZ010000669">
    <property type="protein sequence ID" value="CAG2198175.1"/>
    <property type="molecule type" value="Genomic_DNA"/>
</dbReference>
<dbReference type="CDD" id="cd12725">
    <property type="entry name" value="RRM2_CPEB1"/>
    <property type="match status" value="1"/>
</dbReference>
<keyword evidence="4" id="KW-0694">RNA-binding</keyword>
<dbReference type="InterPro" id="IPR012677">
    <property type="entry name" value="Nucleotide-bd_a/b_plait_sf"/>
</dbReference>
<name>A0A8S3QUZ2_MYTED</name>
<dbReference type="PANTHER" id="PTHR12566:SF9">
    <property type="entry name" value="CYTOPLASMIC POLYADENYLATION ELEMENT-BINDING PROTEIN 1"/>
    <property type="match status" value="1"/>
</dbReference>
<dbReference type="Gene3D" id="4.10.640.40">
    <property type="entry name" value="Cytoplasmic polyadenylation element-binding protein, ZZ domain"/>
    <property type="match status" value="1"/>
</dbReference>
<comment type="similarity">
    <text evidence="1">Belongs to the RRM CPEB family.</text>
</comment>
<organism evidence="9 10">
    <name type="scientific">Mytilus edulis</name>
    <name type="common">Blue mussel</name>
    <dbReference type="NCBI Taxonomy" id="6550"/>
    <lineage>
        <taxon>Eukaryota</taxon>
        <taxon>Metazoa</taxon>
        <taxon>Spiralia</taxon>
        <taxon>Lophotrochozoa</taxon>
        <taxon>Mollusca</taxon>
        <taxon>Bivalvia</taxon>
        <taxon>Autobranchia</taxon>
        <taxon>Pteriomorphia</taxon>
        <taxon>Mytilida</taxon>
        <taxon>Mytiloidea</taxon>
        <taxon>Mytilidae</taxon>
        <taxon>Mytilinae</taxon>
        <taxon>Mytilus</taxon>
    </lineage>
</organism>
<dbReference type="Pfam" id="PF16368">
    <property type="entry name" value="CEBP1_N"/>
    <property type="match status" value="1"/>
</dbReference>
<evidence type="ECO:0000256" key="5">
    <source>
        <dbReference type="SAM" id="MobiDB-lite"/>
    </source>
</evidence>
<feature type="domain" description="RRM" evidence="7">
    <location>
        <begin position="284"/>
        <end position="371"/>
    </location>
</feature>
<feature type="compositionally biased region" description="Low complexity" evidence="5">
    <location>
        <begin position="177"/>
        <end position="188"/>
    </location>
</feature>
<reference evidence="9" key="1">
    <citation type="submission" date="2021-03" db="EMBL/GenBank/DDBJ databases">
        <authorList>
            <person name="Bekaert M."/>
        </authorList>
    </citation>
    <scope>NUCLEOTIDE SEQUENCE</scope>
</reference>
<feature type="region of interest" description="Disordered" evidence="5">
    <location>
        <begin position="138"/>
        <end position="188"/>
    </location>
</feature>
<evidence type="ECO:0000313" key="9">
    <source>
        <dbReference type="EMBL" id="CAG2198175.1"/>
    </source>
</evidence>
<dbReference type="PANTHER" id="PTHR12566">
    <property type="entry name" value="CYTOPLASMIC POLYADENYLATION ELEMENT BINDING PROTEIN CPEB"/>
    <property type="match status" value="1"/>
</dbReference>